<dbReference type="RefSeq" id="WP_210003957.1">
    <property type="nucleotide sequence ID" value="NZ_BSEO01000001.1"/>
</dbReference>
<dbReference type="Proteomes" id="UP001142317">
    <property type="component" value="Unassembled WGS sequence"/>
</dbReference>
<dbReference type="Pfam" id="PF01841">
    <property type="entry name" value="Transglut_core"/>
    <property type="match status" value="1"/>
</dbReference>
<proteinExistence type="predicted"/>
<feature type="transmembrane region" description="Helical" evidence="2">
    <location>
        <begin position="683"/>
        <end position="704"/>
    </location>
</feature>
<evidence type="ECO:0000256" key="1">
    <source>
        <dbReference type="SAM" id="MobiDB-lite"/>
    </source>
</evidence>
<keyword evidence="2" id="KW-1133">Transmembrane helix</keyword>
<reference evidence="4" key="1">
    <citation type="journal article" date="2014" name="Int. J. Syst. Evol. Microbiol.">
        <title>Complete genome sequence of Corynebacterium casei LMG S-19264T (=DSM 44701T), isolated from a smear-ripened cheese.</title>
        <authorList>
            <consortium name="US DOE Joint Genome Institute (JGI-PGF)"/>
            <person name="Walter F."/>
            <person name="Albersmeier A."/>
            <person name="Kalinowski J."/>
            <person name="Ruckert C."/>
        </authorList>
    </citation>
    <scope>NUCLEOTIDE SEQUENCE</scope>
    <source>
        <strain evidence="4">VKM Ac-1447</strain>
    </source>
</reference>
<keyword evidence="4" id="KW-0378">Hydrolase</keyword>
<dbReference type="SUPFAM" id="SSF54001">
    <property type="entry name" value="Cysteine proteinases"/>
    <property type="match status" value="1"/>
</dbReference>
<evidence type="ECO:0000256" key="2">
    <source>
        <dbReference type="SAM" id="Phobius"/>
    </source>
</evidence>
<accession>A0A9W6HG35</accession>
<evidence type="ECO:0000313" key="5">
    <source>
        <dbReference type="Proteomes" id="UP001142317"/>
    </source>
</evidence>
<dbReference type="AlphaFoldDB" id="A0A9W6HG35"/>
<keyword evidence="4" id="KW-0645">Protease</keyword>
<sequence>MSAPARRDLRARRTSRVRLRFLLTQAAVLDLVNAVGAVAAWPIYRSAAFVVLVVVATAAGHALAAAALRWRWNGWWLAAAAIGAYVVLGLPLAAPSMLGSVPQALQAVLGVLTAPVTGWKDLLTLDLPLGSYQTTLAPALLVFLAVPVAALSLAWRGGRLWPIAVAVTLLPTVFGVAFGSTALQAPVVLGPIVVPREAIVGMAAVVAALIAVVWRTLSDRRRAIATAVAATGVRSGPRPLRGLAGRVATAAGMVTAAVVIAAVAAPWALAGQTRDVLRSDVDPRLELAAALSPLGQYRASFADDRFEQTLFRVEAPAEADRVRLATLPFYDGRVARVVDPAAAPGDPRTAFSRVPSALAAPPGTAVGTARISIDAYEGVWMPTVGSVTSLDFTAGDAAALADGFYYNAETSAAVQLGDPGLATGAAYRHEAAIDASPAALGSLEPLRAGPSLADELVPPSLIAWIDAQEASAGGSGLETLIERLRARGFLSHALTVDEADPPAWMSDLGDYAFQPSRAGHSTDRIETLFADLLTRENEVGGDDDALLVAAVGDDEQFAVAAMMIADRLGFDARIVVGTRLDSSDETLSTCVDGACTAGDLAAWIEVRGRDSTWVPVDVTPQHAVFPSPDVQQRQDPKIPTDVRQEQAETVLPADANPSDGGQRPDDDTTATQDLTALWTALRIGGLSLLIVLLLFGPFAVIVLVKLLRRRARRSADDPVERFTGGWQEFVDAAIDHGRPAPRSQTRQELATAYGGTPNAVQLATWADRSVFDVAPLEATESDRFWELVETERSRFDEGLGWWARLRARISLRSLLHREHGAGPRKRMPRTRRDR</sequence>
<keyword evidence="5" id="KW-1185">Reference proteome</keyword>
<feature type="transmembrane region" description="Helical" evidence="2">
    <location>
        <begin position="135"/>
        <end position="153"/>
    </location>
</feature>
<gene>
    <name evidence="4" type="ORF">GCM10017586_11780</name>
</gene>
<feature type="compositionally biased region" description="Basic and acidic residues" evidence="1">
    <location>
        <begin position="632"/>
        <end position="646"/>
    </location>
</feature>
<feature type="transmembrane region" description="Helical" evidence="2">
    <location>
        <begin position="198"/>
        <end position="217"/>
    </location>
</feature>
<dbReference type="GO" id="GO:0008233">
    <property type="term" value="F:peptidase activity"/>
    <property type="evidence" value="ECO:0007669"/>
    <property type="project" value="UniProtKB-KW"/>
</dbReference>
<dbReference type="InterPro" id="IPR038765">
    <property type="entry name" value="Papain-like_cys_pep_sf"/>
</dbReference>
<name>A0A9W6HG35_9MICO</name>
<feature type="transmembrane region" description="Helical" evidence="2">
    <location>
        <begin position="21"/>
        <end position="41"/>
    </location>
</feature>
<reference evidence="4" key="2">
    <citation type="submission" date="2023-01" db="EMBL/GenBank/DDBJ databases">
        <authorList>
            <person name="Sun Q."/>
            <person name="Evtushenko L."/>
        </authorList>
    </citation>
    <scope>NUCLEOTIDE SEQUENCE</scope>
    <source>
        <strain evidence="4">VKM Ac-1447</strain>
    </source>
</reference>
<organism evidence="4 5">
    <name type="scientific">Microbacterium imperiale</name>
    <dbReference type="NCBI Taxonomy" id="33884"/>
    <lineage>
        <taxon>Bacteria</taxon>
        <taxon>Bacillati</taxon>
        <taxon>Actinomycetota</taxon>
        <taxon>Actinomycetes</taxon>
        <taxon>Micrococcales</taxon>
        <taxon>Microbacteriaceae</taxon>
        <taxon>Microbacterium</taxon>
    </lineage>
</organism>
<feature type="transmembrane region" description="Helical" evidence="2">
    <location>
        <begin position="247"/>
        <end position="269"/>
    </location>
</feature>
<dbReference type="GO" id="GO:0006508">
    <property type="term" value="P:proteolysis"/>
    <property type="evidence" value="ECO:0007669"/>
    <property type="project" value="UniProtKB-KW"/>
</dbReference>
<evidence type="ECO:0000259" key="3">
    <source>
        <dbReference type="Pfam" id="PF01841"/>
    </source>
</evidence>
<keyword evidence="2" id="KW-0812">Transmembrane</keyword>
<dbReference type="InterPro" id="IPR002931">
    <property type="entry name" value="Transglutaminase-like"/>
</dbReference>
<keyword evidence="2" id="KW-0472">Membrane</keyword>
<evidence type="ECO:0000313" key="4">
    <source>
        <dbReference type="EMBL" id="GLJ79496.1"/>
    </source>
</evidence>
<feature type="region of interest" description="Disordered" evidence="1">
    <location>
        <begin position="624"/>
        <end position="669"/>
    </location>
</feature>
<feature type="transmembrane region" description="Helical" evidence="2">
    <location>
        <begin position="75"/>
        <end position="94"/>
    </location>
</feature>
<feature type="transmembrane region" description="Helical" evidence="2">
    <location>
        <begin position="160"/>
        <end position="178"/>
    </location>
</feature>
<feature type="transmembrane region" description="Helical" evidence="2">
    <location>
        <begin position="47"/>
        <end position="68"/>
    </location>
</feature>
<comment type="caution">
    <text evidence="4">The sequence shown here is derived from an EMBL/GenBank/DDBJ whole genome shotgun (WGS) entry which is preliminary data.</text>
</comment>
<feature type="domain" description="Transglutaminase-like" evidence="3">
    <location>
        <begin position="540"/>
        <end position="617"/>
    </location>
</feature>
<dbReference type="EMBL" id="BSEO01000001">
    <property type="protein sequence ID" value="GLJ79496.1"/>
    <property type="molecule type" value="Genomic_DNA"/>
</dbReference>
<protein>
    <submittedName>
        <fullName evidence="4">Cysteine protease</fullName>
    </submittedName>
</protein>